<comment type="caution">
    <text evidence="1">The sequence shown here is derived from an EMBL/GenBank/DDBJ whole genome shotgun (WGS) entry which is preliminary data.</text>
</comment>
<protein>
    <submittedName>
        <fullName evidence="1">Uncharacterized protein</fullName>
    </submittedName>
</protein>
<evidence type="ECO:0000313" key="1">
    <source>
        <dbReference type="EMBL" id="MCI22709.1"/>
    </source>
</evidence>
<accession>A0A392QFL3</accession>
<dbReference type="Proteomes" id="UP000265520">
    <property type="component" value="Unassembled WGS sequence"/>
</dbReference>
<name>A0A392QFL3_9FABA</name>
<dbReference type="EMBL" id="LXQA010131909">
    <property type="protein sequence ID" value="MCI22709.1"/>
    <property type="molecule type" value="Genomic_DNA"/>
</dbReference>
<feature type="non-terminal residue" evidence="1">
    <location>
        <position position="1"/>
    </location>
</feature>
<evidence type="ECO:0000313" key="2">
    <source>
        <dbReference type="Proteomes" id="UP000265520"/>
    </source>
</evidence>
<organism evidence="1 2">
    <name type="scientific">Trifolium medium</name>
    <dbReference type="NCBI Taxonomy" id="97028"/>
    <lineage>
        <taxon>Eukaryota</taxon>
        <taxon>Viridiplantae</taxon>
        <taxon>Streptophyta</taxon>
        <taxon>Embryophyta</taxon>
        <taxon>Tracheophyta</taxon>
        <taxon>Spermatophyta</taxon>
        <taxon>Magnoliopsida</taxon>
        <taxon>eudicotyledons</taxon>
        <taxon>Gunneridae</taxon>
        <taxon>Pentapetalae</taxon>
        <taxon>rosids</taxon>
        <taxon>fabids</taxon>
        <taxon>Fabales</taxon>
        <taxon>Fabaceae</taxon>
        <taxon>Papilionoideae</taxon>
        <taxon>50 kb inversion clade</taxon>
        <taxon>NPAAA clade</taxon>
        <taxon>Hologalegina</taxon>
        <taxon>IRL clade</taxon>
        <taxon>Trifolieae</taxon>
        <taxon>Trifolium</taxon>
    </lineage>
</organism>
<reference evidence="1 2" key="1">
    <citation type="journal article" date="2018" name="Front. Plant Sci.">
        <title>Red Clover (Trifolium pratense) and Zigzag Clover (T. medium) - A Picture of Genomic Similarities and Differences.</title>
        <authorList>
            <person name="Dluhosova J."/>
            <person name="Istvanek J."/>
            <person name="Nedelnik J."/>
            <person name="Repkova J."/>
        </authorList>
    </citation>
    <scope>NUCLEOTIDE SEQUENCE [LARGE SCALE GENOMIC DNA]</scope>
    <source>
        <strain evidence="2">cv. 10/8</strain>
        <tissue evidence="1">Leaf</tissue>
    </source>
</reference>
<sequence>SAAVLFCPCTAAAPPSCPLPLLHPSHIPTSTAAHHTTGDI</sequence>
<dbReference type="AlphaFoldDB" id="A0A392QFL3"/>
<proteinExistence type="predicted"/>
<keyword evidence="2" id="KW-1185">Reference proteome</keyword>